<dbReference type="Proteomes" id="UP001165679">
    <property type="component" value="Unassembled WGS sequence"/>
</dbReference>
<keyword evidence="4" id="KW-1185">Reference proteome</keyword>
<accession>A0AA41YR16</accession>
<feature type="region of interest" description="Disordered" evidence="1">
    <location>
        <begin position="1"/>
        <end position="31"/>
    </location>
</feature>
<protein>
    <submittedName>
        <fullName evidence="3">NepR family anti-sigma factor</fullName>
    </submittedName>
</protein>
<sequence length="79" mass="8691">MSDRDRPPPDRASKTTQQPVAAGQEIPRASPQGAVLDSSLQAHIGRQLRALYAEIADQPVPDRFVKLLDELERKKSGQS</sequence>
<reference evidence="3" key="2">
    <citation type="submission" date="2022-10" db="EMBL/GenBank/DDBJ databases">
        <authorList>
            <person name="Trinh H.N."/>
        </authorList>
    </citation>
    <scope>NUCLEOTIDE SEQUENCE</scope>
    <source>
        <strain evidence="3">RN2-1</strain>
    </source>
</reference>
<dbReference type="EMBL" id="JAPDNT010000030">
    <property type="protein sequence ID" value="MCW3477146.1"/>
    <property type="molecule type" value="Genomic_DNA"/>
</dbReference>
<dbReference type="AlphaFoldDB" id="A0AA41YR16"/>
<evidence type="ECO:0000313" key="3">
    <source>
        <dbReference type="EMBL" id="MCW3477146.1"/>
    </source>
</evidence>
<evidence type="ECO:0000313" key="4">
    <source>
        <dbReference type="Proteomes" id="UP001165679"/>
    </source>
</evidence>
<gene>
    <name evidence="3" type="ORF">OL599_21475</name>
</gene>
<feature type="compositionally biased region" description="Basic and acidic residues" evidence="1">
    <location>
        <begin position="1"/>
        <end position="13"/>
    </location>
</feature>
<dbReference type="InterPro" id="IPR041649">
    <property type="entry name" value="NepR"/>
</dbReference>
<dbReference type="Pfam" id="PF18557">
    <property type="entry name" value="NepR"/>
    <property type="match status" value="1"/>
</dbReference>
<proteinExistence type="predicted"/>
<evidence type="ECO:0000259" key="2">
    <source>
        <dbReference type="Pfam" id="PF18557"/>
    </source>
</evidence>
<organism evidence="3 4">
    <name type="scientific">Limobrevibacterium gyesilva</name>
    <dbReference type="NCBI Taxonomy" id="2991712"/>
    <lineage>
        <taxon>Bacteria</taxon>
        <taxon>Pseudomonadati</taxon>
        <taxon>Pseudomonadota</taxon>
        <taxon>Alphaproteobacteria</taxon>
        <taxon>Acetobacterales</taxon>
        <taxon>Acetobacteraceae</taxon>
        <taxon>Limobrevibacterium</taxon>
    </lineage>
</organism>
<name>A0AA41YR16_9PROT</name>
<reference evidence="3" key="1">
    <citation type="submission" date="2022-09" db="EMBL/GenBank/DDBJ databases">
        <title>Rhodovastum sp. nov. RN2-1 isolated from soil in Seongnam, South Korea.</title>
        <authorList>
            <person name="Le N.T."/>
        </authorList>
    </citation>
    <scope>NUCLEOTIDE SEQUENCE</scope>
    <source>
        <strain evidence="3">RN2-1</strain>
    </source>
</reference>
<comment type="caution">
    <text evidence="3">The sequence shown here is derived from an EMBL/GenBank/DDBJ whole genome shotgun (WGS) entry which is preliminary data.</text>
</comment>
<feature type="domain" description="Anti-sigma factor NepR" evidence="2">
    <location>
        <begin position="41"/>
        <end position="74"/>
    </location>
</feature>
<evidence type="ECO:0000256" key="1">
    <source>
        <dbReference type="SAM" id="MobiDB-lite"/>
    </source>
</evidence>
<dbReference type="RefSeq" id="WP_264716074.1">
    <property type="nucleotide sequence ID" value="NZ_JAPDNT010000030.1"/>
</dbReference>